<dbReference type="RefSeq" id="XP_036636872.1">
    <property type="nucleotide sequence ID" value="XM_036771027.1"/>
</dbReference>
<accession>A0A8H7A2Z5</accession>
<protein>
    <recommendedName>
        <fullName evidence="2">DUF6589 domain-containing protein</fullName>
    </recommendedName>
</protein>
<feature type="domain" description="DUF6589" evidence="2">
    <location>
        <begin position="494"/>
        <end position="703"/>
    </location>
</feature>
<dbReference type="Proteomes" id="UP000623687">
    <property type="component" value="Unassembled WGS sequence"/>
</dbReference>
<dbReference type="AlphaFoldDB" id="A0A8H7A2Z5"/>
<evidence type="ECO:0000313" key="4">
    <source>
        <dbReference type="Proteomes" id="UP000623687"/>
    </source>
</evidence>
<feature type="compositionally biased region" description="Polar residues" evidence="1">
    <location>
        <begin position="112"/>
        <end position="141"/>
    </location>
</feature>
<reference evidence="3" key="1">
    <citation type="submission" date="2019-07" db="EMBL/GenBank/DDBJ databases">
        <authorList>
            <person name="Palmer J.M."/>
        </authorList>
    </citation>
    <scope>NUCLEOTIDE SEQUENCE</scope>
    <source>
        <strain evidence="3">PC9</strain>
    </source>
</reference>
<evidence type="ECO:0000256" key="1">
    <source>
        <dbReference type="SAM" id="MobiDB-lite"/>
    </source>
</evidence>
<dbReference type="InterPro" id="IPR046496">
    <property type="entry name" value="DUF6589"/>
</dbReference>
<keyword evidence="4" id="KW-1185">Reference proteome</keyword>
<dbReference type="Pfam" id="PF20231">
    <property type="entry name" value="DUF6589"/>
    <property type="match status" value="1"/>
</dbReference>
<name>A0A8H7A2Z5_PLEOS</name>
<comment type="caution">
    <text evidence="3">The sequence shown here is derived from an EMBL/GenBank/DDBJ whole genome shotgun (WGS) entry which is preliminary data.</text>
</comment>
<dbReference type="OrthoDB" id="3240429at2759"/>
<dbReference type="GeneID" id="59371218"/>
<proteinExistence type="predicted"/>
<gene>
    <name evidence="3" type="ORF">PC9H_001377</name>
</gene>
<dbReference type="EMBL" id="JACETU010000001">
    <property type="protein sequence ID" value="KAF7441028.1"/>
    <property type="molecule type" value="Genomic_DNA"/>
</dbReference>
<sequence length="721" mass="80679">MDAPPGDNAPNRAYTSGSYFPVALVAPGSSWNTPGTVQFWNQPYGPAPHPYLHPTPSTPAQHQLPHMVMSPAAFYTPGQSRKRPTFTWDRDHDENEPLADSPLLPPSKRRNTNPGSPSTASAPLRSTQTPLIAQTSNSSTPAAKRASPRSDKEKLDAALNGIQNAGFEGLGHFFASLFNGKAGYQKQKICQSLHKFLTNHNKPGRRPADIVQAMYDHPYSHIRRHEDQFHDGNSIIPNYAYPVEADIPPKRVASTGTPAQATINSWVAATVLDLVDKETTVLAQDVGLRMPKDWTWESVIATSLQDVQRRMMQLAPLTWSTIATIAVSPNRRRQNHNARLGTDADIEAKKESLSHASHSPWRAFTFAILILLSIRNSLISLGPTIIGLLLFISDAGRVVYHALGRFGISTSYSTVLEHLRDLAHGAGVHLHEVGTSISRNDNHYIILFDNINKHHRAWHQTISKSDEVKSRTASTVIHMVYVPPGAMSLKKLHIDHKHMERIGAATLLRIWTDKIPALSRHCAHVTHLFETALQKHRIPLHQSDIYPLRTSGIDESTTAGNSDVLHDITHLQMGMATDDFGEFVMPIAGDQLTVDRVRKLIHYTKKDVTKYAQHTWALPFIQLWHMKWAFLKAIYKAHWTPSTGKHLYGLHRDCNTLGRTKLNPTKCDFYPHHQAVADTFETSCLGILRVLLEQKCSKELLDATRRFSLLHVLDTLFAMKM</sequence>
<organism evidence="3 4">
    <name type="scientific">Pleurotus ostreatus</name>
    <name type="common">Oyster mushroom</name>
    <name type="synonym">White-rot fungus</name>
    <dbReference type="NCBI Taxonomy" id="5322"/>
    <lineage>
        <taxon>Eukaryota</taxon>
        <taxon>Fungi</taxon>
        <taxon>Dikarya</taxon>
        <taxon>Basidiomycota</taxon>
        <taxon>Agaricomycotina</taxon>
        <taxon>Agaricomycetes</taxon>
        <taxon>Agaricomycetidae</taxon>
        <taxon>Agaricales</taxon>
        <taxon>Pleurotineae</taxon>
        <taxon>Pleurotaceae</taxon>
        <taxon>Pleurotus</taxon>
    </lineage>
</organism>
<dbReference type="VEuPathDB" id="FungiDB:PC9H_001377"/>
<evidence type="ECO:0000313" key="3">
    <source>
        <dbReference type="EMBL" id="KAF7441028.1"/>
    </source>
</evidence>
<feature type="region of interest" description="Disordered" evidence="1">
    <location>
        <begin position="74"/>
        <end position="154"/>
    </location>
</feature>
<evidence type="ECO:0000259" key="2">
    <source>
        <dbReference type="Pfam" id="PF20231"/>
    </source>
</evidence>